<reference evidence="12" key="1">
    <citation type="submission" date="2024-05" db="EMBL/GenBank/DDBJ databases">
        <title>Isolation and characterization of Sporomusa carbonis sp. nov., a carboxydotrophic hydrogenogen in the genus of Sporomusa isolated from a charcoal burning pile.</title>
        <authorList>
            <person name="Boeer T."/>
            <person name="Rosenbaum F."/>
            <person name="Eysell L."/>
            <person name="Mueller V."/>
            <person name="Daniel R."/>
            <person name="Poehlein A."/>
        </authorList>
    </citation>
    <scope>NUCLEOTIDE SEQUENCE [LARGE SCALE GENOMIC DNA]</scope>
    <source>
        <strain evidence="12">DSM 10669</strain>
    </source>
</reference>
<gene>
    <name evidence="12" type="ORF">SPSIL_024970</name>
</gene>
<evidence type="ECO:0000256" key="11">
    <source>
        <dbReference type="RuleBase" id="RU361274"/>
    </source>
</evidence>
<keyword evidence="12" id="KW-0560">Oxidoreductase</keyword>
<evidence type="ECO:0000256" key="7">
    <source>
        <dbReference type="ARBA" id="ARBA00022833"/>
    </source>
</evidence>
<dbReference type="InterPro" id="IPR003730">
    <property type="entry name" value="Cu_polyphenol_OxRdtase"/>
</dbReference>
<proteinExistence type="inferred from homology"/>
<dbReference type="SUPFAM" id="SSF64438">
    <property type="entry name" value="CNF1/YfiH-like putative cysteine hydrolases"/>
    <property type="match status" value="1"/>
</dbReference>
<keyword evidence="6" id="KW-0378">Hydrolase</keyword>
<evidence type="ECO:0000256" key="6">
    <source>
        <dbReference type="ARBA" id="ARBA00022801"/>
    </source>
</evidence>
<dbReference type="CDD" id="cd16833">
    <property type="entry name" value="YfiH"/>
    <property type="match status" value="1"/>
</dbReference>
<keyword evidence="4" id="KW-0808">Transferase</keyword>
<dbReference type="InterPro" id="IPR038371">
    <property type="entry name" value="Cu_polyphenol_OxRdtase_sf"/>
</dbReference>
<dbReference type="NCBIfam" id="TIGR00726">
    <property type="entry name" value="peptidoglycan editing factor PgeF"/>
    <property type="match status" value="1"/>
</dbReference>
<comment type="similarity">
    <text evidence="3 11">Belongs to the purine nucleoside phosphorylase YfiH/LACC1 family.</text>
</comment>
<evidence type="ECO:0000313" key="12">
    <source>
        <dbReference type="EMBL" id="XFO66347.1"/>
    </source>
</evidence>
<keyword evidence="5" id="KW-0479">Metal-binding</keyword>
<dbReference type="PANTHER" id="PTHR30616">
    <property type="entry name" value="UNCHARACTERIZED PROTEIN YFIH"/>
    <property type="match status" value="1"/>
</dbReference>
<dbReference type="RefSeq" id="WP_094602681.1">
    <property type="nucleotide sequence ID" value="NZ_CP155573.1"/>
</dbReference>
<protein>
    <recommendedName>
        <fullName evidence="11">Purine nucleoside phosphorylase</fullName>
    </recommendedName>
</protein>
<comment type="catalytic activity">
    <reaction evidence="9">
        <text>adenosine + phosphate = alpha-D-ribose 1-phosphate + adenine</text>
        <dbReference type="Rhea" id="RHEA:27642"/>
        <dbReference type="ChEBI" id="CHEBI:16335"/>
        <dbReference type="ChEBI" id="CHEBI:16708"/>
        <dbReference type="ChEBI" id="CHEBI:43474"/>
        <dbReference type="ChEBI" id="CHEBI:57720"/>
        <dbReference type="EC" id="2.4.2.1"/>
    </reaction>
    <physiologicalReaction direction="left-to-right" evidence="9">
        <dbReference type="Rhea" id="RHEA:27643"/>
    </physiologicalReaction>
</comment>
<evidence type="ECO:0000256" key="5">
    <source>
        <dbReference type="ARBA" id="ARBA00022723"/>
    </source>
</evidence>
<comment type="catalytic activity">
    <reaction evidence="1">
        <text>inosine + phosphate = alpha-D-ribose 1-phosphate + hypoxanthine</text>
        <dbReference type="Rhea" id="RHEA:27646"/>
        <dbReference type="ChEBI" id="CHEBI:17368"/>
        <dbReference type="ChEBI" id="CHEBI:17596"/>
        <dbReference type="ChEBI" id="CHEBI:43474"/>
        <dbReference type="ChEBI" id="CHEBI:57720"/>
        <dbReference type="EC" id="2.4.2.1"/>
    </reaction>
    <physiologicalReaction direction="left-to-right" evidence="1">
        <dbReference type="Rhea" id="RHEA:27647"/>
    </physiologicalReaction>
</comment>
<sequence length="270" mass="29326">MGEFMLKQSVNKVWYGIFTSFAALGIRHGISTRLGGHSTAPFHSLNLGLHTGDDAEAVWNNRQLFCQAVGLAPDKVVTAEQIHGVVVEQVTVADAGRGAKHYHEAIKGTDALITNVPGLPLMLFFADCVPVLIVDPVAKAVGISHAGWKGTVGKIAQKTVLAMQQQFNTNPADCLVGIGPSIGPCCYEVDEVVINKLKVNFDNWEELVEPHSNHWRLNLWEANRHQLREIGVPDNTITVCDVCTACNTEIFFSHRAEAGRTGRIGAIIAL</sequence>
<evidence type="ECO:0000256" key="4">
    <source>
        <dbReference type="ARBA" id="ARBA00022679"/>
    </source>
</evidence>
<comment type="catalytic activity">
    <reaction evidence="8">
        <text>adenosine + H2O + H(+) = inosine + NH4(+)</text>
        <dbReference type="Rhea" id="RHEA:24408"/>
        <dbReference type="ChEBI" id="CHEBI:15377"/>
        <dbReference type="ChEBI" id="CHEBI:15378"/>
        <dbReference type="ChEBI" id="CHEBI:16335"/>
        <dbReference type="ChEBI" id="CHEBI:17596"/>
        <dbReference type="ChEBI" id="CHEBI:28938"/>
        <dbReference type="EC" id="3.5.4.4"/>
    </reaction>
    <physiologicalReaction direction="left-to-right" evidence="8">
        <dbReference type="Rhea" id="RHEA:24409"/>
    </physiologicalReaction>
</comment>
<comment type="catalytic activity">
    <reaction evidence="10">
        <text>S-methyl-5'-thioadenosine + phosphate = 5-(methylsulfanyl)-alpha-D-ribose 1-phosphate + adenine</text>
        <dbReference type="Rhea" id="RHEA:11852"/>
        <dbReference type="ChEBI" id="CHEBI:16708"/>
        <dbReference type="ChEBI" id="CHEBI:17509"/>
        <dbReference type="ChEBI" id="CHEBI:43474"/>
        <dbReference type="ChEBI" id="CHEBI:58533"/>
        <dbReference type="EC" id="2.4.2.28"/>
    </reaction>
    <physiologicalReaction direction="left-to-right" evidence="10">
        <dbReference type="Rhea" id="RHEA:11853"/>
    </physiologicalReaction>
</comment>
<keyword evidence="13" id="KW-1185">Reference proteome</keyword>
<keyword evidence="7" id="KW-0862">Zinc</keyword>
<dbReference type="Pfam" id="PF02578">
    <property type="entry name" value="Cu-oxidase_4"/>
    <property type="match status" value="1"/>
</dbReference>
<evidence type="ECO:0000256" key="8">
    <source>
        <dbReference type="ARBA" id="ARBA00047989"/>
    </source>
</evidence>
<evidence type="ECO:0000313" key="13">
    <source>
        <dbReference type="Proteomes" id="UP000216752"/>
    </source>
</evidence>
<evidence type="ECO:0000256" key="10">
    <source>
        <dbReference type="ARBA" id="ARBA00049893"/>
    </source>
</evidence>
<dbReference type="PANTHER" id="PTHR30616:SF2">
    <property type="entry name" value="PURINE NUCLEOSIDE PHOSPHORYLASE LACC1"/>
    <property type="match status" value="1"/>
</dbReference>
<dbReference type="InterPro" id="IPR011324">
    <property type="entry name" value="Cytotoxic_necrot_fac-like_cat"/>
</dbReference>
<accession>A0ABZ3IKY8</accession>
<evidence type="ECO:0000256" key="1">
    <source>
        <dbReference type="ARBA" id="ARBA00000553"/>
    </source>
</evidence>
<comment type="function">
    <text evidence="2">Purine nucleoside enzyme that catalyzes the phosphorolysis of adenosine and inosine nucleosides, yielding D-ribose 1-phosphate and the respective free bases, adenine and hypoxanthine. Also catalyzes the phosphorolysis of S-methyl-5'-thioadenosine into adenine and S-methyl-5-thio-alpha-D-ribose 1-phosphate. Also has adenosine deaminase activity.</text>
</comment>
<dbReference type="GO" id="GO:0016491">
    <property type="term" value="F:oxidoreductase activity"/>
    <property type="evidence" value="ECO:0007669"/>
    <property type="project" value="UniProtKB-KW"/>
</dbReference>
<evidence type="ECO:0000256" key="9">
    <source>
        <dbReference type="ARBA" id="ARBA00048968"/>
    </source>
</evidence>
<evidence type="ECO:0000256" key="2">
    <source>
        <dbReference type="ARBA" id="ARBA00003215"/>
    </source>
</evidence>
<dbReference type="Proteomes" id="UP000216752">
    <property type="component" value="Chromosome"/>
</dbReference>
<dbReference type="EMBL" id="CP155573">
    <property type="protein sequence ID" value="XFO66347.1"/>
    <property type="molecule type" value="Genomic_DNA"/>
</dbReference>
<organism evidence="12 13">
    <name type="scientific">Sporomusa silvacetica DSM 10669</name>
    <dbReference type="NCBI Taxonomy" id="1123289"/>
    <lineage>
        <taxon>Bacteria</taxon>
        <taxon>Bacillati</taxon>
        <taxon>Bacillota</taxon>
        <taxon>Negativicutes</taxon>
        <taxon>Selenomonadales</taxon>
        <taxon>Sporomusaceae</taxon>
        <taxon>Sporomusa</taxon>
    </lineage>
</organism>
<evidence type="ECO:0000256" key="3">
    <source>
        <dbReference type="ARBA" id="ARBA00007353"/>
    </source>
</evidence>
<name>A0ABZ3IKY8_9FIRM</name>
<dbReference type="Gene3D" id="3.60.140.10">
    <property type="entry name" value="CNF1/YfiH-like putative cysteine hydrolases"/>
    <property type="match status" value="1"/>
</dbReference>